<keyword evidence="3 5" id="KW-0819">tRNA processing</keyword>
<evidence type="ECO:0000256" key="1">
    <source>
        <dbReference type="ARBA" id="ARBA00000385"/>
    </source>
</evidence>
<dbReference type="InterPro" id="IPR032819">
    <property type="entry name" value="TruB_C"/>
</dbReference>
<dbReference type="EC" id="5.4.99.25" evidence="5"/>
<comment type="similarity">
    <text evidence="2 5">Belongs to the pseudouridine synthase TruB family. Type 1 subfamily.</text>
</comment>
<dbReference type="Proteomes" id="UP000779508">
    <property type="component" value="Unassembled WGS sequence"/>
</dbReference>
<accession>A0ABS6G5M2</accession>
<proteinExistence type="inferred from homology"/>
<dbReference type="HAMAP" id="MF_01080">
    <property type="entry name" value="TruB_bact"/>
    <property type="match status" value="1"/>
</dbReference>
<keyword evidence="9" id="KW-1185">Reference proteome</keyword>
<dbReference type="Pfam" id="PF01509">
    <property type="entry name" value="TruB_N"/>
    <property type="match status" value="1"/>
</dbReference>
<protein>
    <recommendedName>
        <fullName evidence="5">tRNA pseudouridine synthase B</fullName>
        <ecNumber evidence="5">5.4.99.25</ecNumber>
    </recommendedName>
    <alternativeName>
        <fullName evidence="5">tRNA pseudouridine(55) synthase</fullName>
        <shortName evidence="5">Psi55 synthase</shortName>
    </alternativeName>
    <alternativeName>
        <fullName evidence="5">tRNA pseudouridylate synthase</fullName>
    </alternativeName>
    <alternativeName>
        <fullName evidence="5">tRNA-uridine isomerase</fullName>
    </alternativeName>
</protein>
<evidence type="ECO:0000256" key="3">
    <source>
        <dbReference type="ARBA" id="ARBA00022694"/>
    </source>
</evidence>
<dbReference type="NCBIfam" id="TIGR00431">
    <property type="entry name" value="TruB"/>
    <property type="match status" value="1"/>
</dbReference>
<gene>
    <name evidence="5 8" type="primary">truB</name>
    <name evidence="8" type="ORF">KQI88_13660</name>
</gene>
<dbReference type="CDD" id="cd02573">
    <property type="entry name" value="PseudoU_synth_EcTruB"/>
    <property type="match status" value="1"/>
</dbReference>
<organism evidence="8 9">
    <name type="scientific">Alkaliphilus flagellatus</name>
    <dbReference type="NCBI Taxonomy" id="2841507"/>
    <lineage>
        <taxon>Bacteria</taxon>
        <taxon>Bacillati</taxon>
        <taxon>Bacillota</taxon>
        <taxon>Clostridia</taxon>
        <taxon>Peptostreptococcales</taxon>
        <taxon>Natronincolaceae</taxon>
        <taxon>Alkaliphilus</taxon>
    </lineage>
</organism>
<feature type="domain" description="tRNA pseudouridylate synthase B C-terminal" evidence="7">
    <location>
        <begin position="171"/>
        <end position="225"/>
    </location>
</feature>
<comment type="function">
    <text evidence="5">Responsible for synthesis of pseudouridine from uracil-55 in the psi GC loop of transfer RNAs.</text>
</comment>
<dbReference type="Pfam" id="PF16198">
    <property type="entry name" value="TruB_C_2"/>
    <property type="match status" value="1"/>
</dbReference>
<evidence type="ECO:0000256" key="4">
    <source>
        <dbReference type="ARBA" id="ARBA00023235"/>
    </source>
</evidence>
<dbReference type="PANTHER" id="PTHR13767">
    <property type="entry name" value="TRNA-PSEUDOURIDINE SYNTHASE"/>
    <property type="match status" value="1"/>
</dbReference>
<sequence length="299" mass="33624">MNGILNILKPPGMTSHDVVSVVRKKLNIKKVGHTGTLDPNAAGVLPICVGQATKISQFLLDGKKKYRTELTLGIETDTEDIYGTITNRSSIVPENEDIERVILSFIGTYDQIPPMYSALKVKGKKLYELARAGIEIERKSRQVTIYSIDIIKIDNGKIMFDVLCSKGTYIRTLCKDIGRTLGCGGVMSFLLRIEASGFDLKTAITIEELKEIEDVKSLLLPLDFPLNHIPKVIVKSSYTKQVLNGNRIFPYYLVGNLDIPLETEVRIYLEKQFVGFGIVKCDEDGQNYIKFLRLLFERE</sequence>
<feature type="active site" description="Nucleophile" evidence="5">
    <location>
        <position position="38"/>
    </location>
</feature>
<dbReference type="EMBL" id="JAHLQK010000005">
    <property type="protein sequence ID" value="MBU5677464.1"/>
    <property type="molecule type" value="Genomic_DNA"/>
</dbReference>
<evidence type="ECO:0000256" key="5">
    <source>
        <dbReference type="HAMAP-Rule" id="MF_01080"/>
    </source>
</evidence>
<reference evidence="8 9" key="1">
    <citation type="submission" date="2021-06" db="EMBL/GenBank/DDBJ databases">
        <authorList>
            <person name="Sun Q."/>
            <person name="Li D."/>
        </authorList>
    </citation>
    <scope>NUCLEOTIDE SEQUENCE [LARGE SCALE GENOMIC DNA]</scope>
    <source>
        <strain evidence="8 9">MSJ-5</strain>
    </source>
</reference>
<dbReference type="PANTHER" id="PTHR13767:SF2">
    <property type="entry name" value="PSEUDOURIDYLATE SYNTHASE TRUB1"/>
    <property type="match status" value="1"/>
</dbReference>
<name>A0ABS6G5M2_9FIRM</name>
<evidence type="ECO:0000313" key="8">
    <source>
        <dbReference type="EMBL" id="MBU5677464.1"/>
    </source>
</evidence>
<keyword evidence="4 5" id="KW-0413">Isomerase</keyword>
<dbReference type="InterPro" id="IPR014780">
    <property type="entry name" value="tRNA_psdUridine_synth_TruB"/>
</dbReference>
<evidence type="ECO:0000256" key="2">
    <source>
        <dbReference type="ARBA" id="ARBA00005642"/>
    </source>
</evidence>
<feature type="domain" description="Pseudouridine synthase II N-terminal" evidence="6">
    <location>
        <begin position="23"/>
        <end position="170"/>
    </location>
</feature>
<evidence type="ECO:0000259" key="7">
    <source>
        <dbReference type="Pfam" id="PF16198"/>
    </source>
</evidence>
<comment type="caution">
    <text evidence="8">The sequence shown here is derived from an EMBL/GenBank/DDBJ whole genome shotgun (WGS) entry which is preliminary data.</text>
</comment>
<comment type="catalytic activity">
    <reaction evidence="1 5">
        <text>uridine(55) in tRNA = pseudouridine(55) in tRNA</text>
        <dbReference type="Rhea" id="RHEA:42532"/>
        <dbReference type="Rhea" id="RHEA-COMP:10101"/>
        <dbReference type="Rhea" id="RHEA-COMP:10102"/>
        <dbReference type="ChEBI" id="CHEBI:65314"/>
        <dbReference type="ChEBI" id="CHEBI:65315"/>
        <dbReference type="EC" id="5.4.99.25"/>
    </reaction>
</comment>
<dbReference type="InterPro" id="IPR002501">
    <property type="entry name" value="PsdUridine_synth_N"/>
</dbReference>
<evidence type="ECO:0000259" key="6">
    <source>
        <dbReference type="Pfam" id="PF01509"/>
    </source>
</evidence>
<evidence type="ECO:0000313" key="9">
    <source>
        <dbReference type="Proteomes" id="UP000779508"/>
    </source>
</evidence>
<dbReference type="GO" id="GO:0160148">
    <property type="term" value="F:tRNA pseudouridine(55) synthase activity"/>
    <property type="evidence" value="ECO:0007669"/>
    <property type="project" value="UniProtKB-EC"/>
</dbReference>